<name>A0A4R0R2V6_9APHY</name>
<dbReference type="Proteomes" id="UP000292702">
    <property type="component" value="Unassembled WGS sequence"/>
</dbReference>
<feature type="non-terminal residue" evidence="2">
    <location>
        <position position="141"/>
    </location>
</feature>
<keyword evidence="1" id="KW-0732">Signal</keyword>
<dbReference type="EMBL" id="RWJN01000620">
    <property type="protein sequence ID" value="TCD60306.1"/>
    <property type="molecule type" value="Genomic_DNA"/>
</dbReference>
<evidence type="ECO:0000313" key="2">
    <source>
        <dbReference type="EMBL" id="TCD60306.1"/>
    </source>
</evidence>
<accession>A0A4R0R2V6</accession>
<dbReference type="AlphaFoldDB" id="A0A4R0R2V6"/>
<proteinExistence type="predicted"/>
<evidence type="ECO:0000256" key="1">
    <source>
        <dbReference type="SAM" id="SignalP"/>
    </source>
</evidence>
<keyword evidence="3" id="KW-1185">Reference proteome</keyword>
<evidence type="ECO:0000313" key="3">
    <source>
        <dbReference type="Proteomes" id="UP000292702"/>
    </source>
</evidence>
<sequence length="141" mass="14544">MYSPAVLALALTLAAPAFSAPVRNPTHKSLVFVARDDANTTATTAAATPSTSAAPSPIDPSNIIASLVASLPNIVNELGTLFGGDSSSSTQQQTRALGAGPHSDILRVVPLAHNPFNSPQHKRELELGDLIARQLVAVSND</sequence>
<gene>
    <name evidence="2" type="ORF">EIP91_010400</name>
</gene>
<organism evidence="2 3">
    <name type="scientific">Steccherinum ochraceum</name>
    <dbReference type="NCBI Taxonomy" id="92696"/>
    <lineage>
        <taxon>Eukaryota</taxon>
        <taxon>Fungi</taxon>
        <taxon>Dikarya</taxon>
        <taxon>Basidiomycota</taxon>
        <taxon>Agaricomycotina</taxon>
        <taxon>Agaricomycetes</taxon>
        <taxon>Polyporales</taxon>
        <taxon>Steccherinaceae</taxon>
        <taxon>Steccherinum</taxon>
    </lineage>
</organism>
<feature type="signal peptide" evidence="1">
    <location>
        <begin position="1"/>
        <end position="19"/>
    </location>
</feature>
<feature type="chain" id="PRO_5020813508" evidence="1">
    <location>
        <begin position="20"/>
        <end position="141"/>
    </location>
</feature>
<comment type="caution">
    <text evidence="2">The sequence shown here is derived from an EMBL/GenBank/DDBJ whole genome shotgun (WGS) entry which is preliminary data.</text>
</comment>
<protein>
    <submittedName>
        <fullName evidence="2">Uncharacterized protein</fullName>
    </submittedName>
</protein>
<reference evidence="2 3" key="1">
    <citation type="submission" date="2018-11" db="EMBL/GenBank/DDBJ databases">
        <title>Genome assembly of Steccherinum ochraceum LE-BIN_3174, the white-rot fungus of the Steccherinaceae family (The Residual Polyporoid clade, Polyporales, Basidiomycota).</title>
        <authorList>
            <person name="Fedorova T.V."/>
            <person name="Glazunova O.A."/>
            <person name="Landesman E.O."/>
            <person name="Moiseenko K.V."/>
            <person name="Psurtseva N.V."/>
            <person name="Savinova O.S."/>
            <person name="Shakhova N.V."/>
            <person name="Tyazhelova T.V."/>
            <person name="Vasina D.V."/>
        </authorList>
    </citation>
    <scope>NUCLEOTIDE SEQUENCE [LARGE SCALE GENOMIC DNA]</scope>
    <source>
        <strain evidence="2 3">LE-BIN_3174</strain>
    </source>
</reference>